<accession>A0A177HMI4</accession>
<feature type="compositionally biased region" description="Polar residues" evidence="3">
    <location>
        <begin position="210"/>
        <end position="221"/>
    </location>
</feature>
<keyword evidence="6" id="KW-1185">Reference proteome</keyword>
<protein>
    <recommendedName>
        <fullName evidence="7">Zinc-finger domain-containing protein</fullName>
    </recommendedName>
</protein>
<feature type="compositionally biased region" description="Basic and acidic residues" evidence="3">
    <location>
        <begin position="97"/>
        <end position="121"/>
    </location>
</feature>
<evidence type="ECO:0000313" key="5">
    <source>
        <dbReference type="EMBL" id="OAH11829.1"/>
    </source>
</evidence>
<evidence type="ECO:0008006" key="7">
    <source>
        <dbReference type="Google" id="ProtNLM"/>
    </source>
</evidence>
<dbReference type="InterPro" id="IPR041916">
    <property type="entry name" value="Anti_sigma_zinc_sf"/>
</dbReference>
<evidence type="ECO:0000313" key="6">
    <source>
        <dbReference type="Proteomes" id="UP000077381"/>
    </source>
</evidence>
<dbReference type="EMBL" id="LOHS01000101">
    <property type="protein sequence ID" value="OAH11829.1"/>
    <property type="molecule type" value="Genomic_DNA"/>
</dbReference>
<gene>
    <name evidence="5" type="ORF">STSP_48350</name>
</gene>
<dbReference type="Proteomes" id="UP000077381">
    <property type="component" value="Unassembled WGS sequence"/>
</dbReference>
<dbReference type="Gene3D" id="1.10.10.1320">
    <property type="entry name" value="Anti-sigma factor, zinc-finger domain"/>
    <property type="match status" value="1"/>
</dbReference>
<reference evidence="5 6" key="1">
    <citation type="submission" date="2015-12" db="EMBL/GenBank/DDBJ databases">
        <title>Genome sequence of Streptomyces sp. G25.</title>
        <authorList>
            <person name="Poehlein A."/>
            <person name="Roettig A."/>
            <person name="Hiessl S."/>
            <person name="Hauschild P."/>
            <person name="Schauer J."/>
            <person name="Madkour M.H."/>
            <person name="Al-Ansari A.M."/>
            <person name="Almakishah N.H."/>
            <person name="Steinbuechel A."/>
            <person name="Daniel R."/>
        </authorList>
    </citation>
    <scope>NUCLEOTIDE SEQUENCE [LARGE SCALE GENOMIC DNA]</scope>
    <source>
        <strain evidence="6">G25(2015)</strain>
    </source>
</reference>
<evidence type="ECO:0000256" key="3">
    <source>
        <dbReference type="SAM" id="MobiDB-lite"/>
    </source>
</evidence>
<keyword evidence="4" id="KW-1133">Transmembrane helix</keyword>
<sequence length="309" mass="32140">MSSTTGTAGHPDVTEISDLAEGLLPPARTGEVRRHLEGCTLCADVYDSLEDIRGLLGTLPGPPQMPADVAGRIDAALAAEALLDATARATTETVVHVSRETSRTRETSRAAESDTPVDRPAGRPHGSSGPGRQSQGRPRRRRTLVLGAVFTAAAIGLGTLLLQSLNGTPPDGPPQATEERAASEHTFSAGTLEEQVADLLGKGSPPEPSAGNSPPSFNAETSPGGPRSNEPMLKNSVPVPPCIRAGIGRSDEALGAEEGMYEGKDSYLVVLPHESDPAKVSAYVVDASCEEKAPDSEGKVLLTRSYARP</sequence>
<dbReference type="STRING" id="1716141.STSP_48350"/>
<evidence type="ECO:0000256" key="2">
    <source>
        <dbReference type="ARBA" id="ARBA00023163"/>
    </source>
</evidence>
<organism evidence="5 6">
    <name type="scientific">Streptomyces jeddahensis</name>
    <dbReference type="NCBI Taxonomy" id="1716141"/>
    <lineage>
        <taxon>Bacteria</taxon>
        <taxon>Bacillati</taxon>
        <taxon>Actinomycetota</taxon>
        <taxon>Actinomycetes</taxon>
        <taxon>Kitasatosporales</taxon>
        <taxon>Streptomycetaceae</taxon>
        <taxon>Streptomyces</taxon>
    </lineage>
</organism>
<dbReference type="AlphaFoldDB" id="A0A177HMI4"/>
<evidence type="ECO:0000256" key="1">
    <source>
        <dbReference type="ARBA" id="ARBA00023015"/>
    </source>
</evidence>
<feature type="compositionally biased region" description="Low complexity" evidence="3">
    <location>
        <begin position="123"/>
        <end position="136"/>
    </location>
</feature>
<evidence type="ECO:0000256" key="4">
    <source>
        <dbReference type="SAM" id="Phobius"/>
    </source>
</evidence>
<dbReference type="OrthoDB" id="4350643at2"/>
<dbReference type="PATRIC" id="fig|1716141.3.peg.5078"/>
<feature type="region of interest" description="Disordered" evidence="3">
    <location>
        <begin position="165"/>
        <end position="186"/>
    </location>
</feature>
<name>A0A177HMI4_9ACTN</name>
<feature type="region of interest" description="Disordered" evidence="3">
    <location>
        <begin position="92"/>
        <end position="139"/>
    </location>
</feature>
<proteinExistence type="predicted"/>
<feature type="region of interest" description="Disordered" evidence="3">
    <location>
        <begin position="199"/>
        <end position="237"/>
    </location>
</feature>
<keyword evidence="4" id="KW-0812">Transmembrane</keyword>
<comment type="caution">
    <text evidence="5">The sequence shown here is derived from an EMBL/GenBank/DDBJ whole genome shotgun (WGS) entry which is preliminary data.</text>
</comment>
<feature type="transmembrane region" description="Helical" evidence="4">
    <location>
        <begin position="144"/>
        <end position="165"/>
    </location>
</feature>
<keyword evidence="4" id="KW-0472">Membrane</keyword>
<dbReference type="RefSeq" id="WP_067281754.1">
    <property type="nucleotide sequence ID" value="NZ_LOHS01000101.1"/>
</dbReference>
<keyword evidence="2" id="KW-0804">Transcription</keyword>
<keyword evidence="1" id="KW-0805">Transcription regulation</keyword>